<dbReference type="PANTHER" id="PTHR10587">
    <property type="entry name" value="GLYCOSYL TRANSFERASE-RELATED"/>
    <property type="match status" value="1"/>
</dbReference>
<feature type="domain" description="NodB homology" evidence="1">
    <location>
        <begin position="15"/>
        <end position="196"/>
    </location>
</feature>
<reference evidence="3" key="1">
    <citation type="journal article" date="2019" name="Int. J. Syst. Evol. Microbiol.">
        <title>The Global Catalogue of Microorganisms (GCM) 10K type strain sequencing project: providing services to taxonomists for standard genome sequencing and annotation.</title>
        <authorList>
            <consortium name="The Broad Institute Genomics Platform"/>
            <consortium name="The Broad Institute Genome Sequencing Center for Infectious Disease"/>
            <person name="Wu L."/>
            <person name="Ma J."/>
        </authorList>
    </citation>
    <scope>NUCLEOTIDE SEQUENCE [LARGE SCALE GENOMIC DNA]</scope>
    <source>
        <strain evidence="3">CCM 8749</strain>
    </source>
</reference>
<keyword evidence="3" id="KW-1185">Reference proteome</keyword>
<accession>A0ABW1IQ25</accession>
<dbReference type="InterPro" id="IPR011330">
    <property type="entry name" value="Glyco_hydro/deAcase_b/a-brl"/>
</dbReference>
<organism evidence="2 3">
    <name type="scientific">Marinicrinis lubricantis</name>
    <dbReference type="NCBI Taxonomy" id="2086470"/>
    <lineage>
        <taxon>Bacteria</taxon>
        <taxon>Bacillati</taxon>
        <taxon>Bacillota</taxon>
        <taxon>Bacilli</taxon>
        <taxon>Bacillales</taxon>
        <taxon>Paenibacillaceae</taxon>
    </lineage>
</organism>
<gene>
    <name evidence="2" type="ORF">ACFPXP_12355</name>
</gene>
<dbReference type="Gene3D" id="3.20.20.370">
    <property type="entry name" value="Glycoside hydrolase/deacetylase"/>
    <property type="match status" value="1"/>
</dbReference>
<dbReference type="SUPFAM" id="SSF88713">
    <property type="entry name" value="Glycoside hydrolase/deacetylase"/>
    <property type="match status" value="1"/>
</dbReference>
<dbReference type="InterPro" id="IPR002509">
    <property type="entry name" value="NODB_dom"/>
</dbReference>
<evidence type="ECO:0000313" key="2">
    <source>
        <dbReference type="EMBL" id="MFC5987198.1"/>
    </source>
</evidence>
<dbReference type="RefSeq" id="WP_379894539.1">
    <property type="nucleotide sequence ID" value="NZ_CBCSCT010000049.1"/>
</dbReference>
<dbReference type="Pfam" id="PF01522">
    <property type="entry name" value="Polysacc_deac_1"/>
    <property type="match status" value="1"/>
</dbReference>
<sequence>MVYDTIIHHVKTSTKAVAFTFDDGPNPVYTPQVLEIFKEVNGKATFFMIGERMLKYPEIVDLVTAAKHEIGNHTNTHPGLSKLDPADVRHEIIETDRIIERMIGKRPVTFRPPYFDYSEEARDVCLQLGYRTIGAVHSDARDWEMPGVDHIVAENRKQIRPGSIFIFHDGFDDRSQTVEAVRILAHELVEQGYELVTVSELMNKVAE</sequence>
<evidence type="ECO:0000259" key="1">
    <source>
        <dbReference type="PROSITE" id="PS51677"/>
    </source>
</evidence>
<dbReference type="PROSITE" id="PS51677">
    <property type="entry name" value="NODB"/>
    <property type="match status" value="1"/>
</dbReference>
<dbReference type="EMBL" id="JBHSQV010000155">
    <property type="protein sequence ID" value="MFC5987198.1"/>
    <property type="molecule type" value="Genomic_DNA"/>
</dbReference>
<comment type="caution">
    <text evidence="2">The sequence shown here is derived from an EMBL/GenBank/DDBJ whole genome shotgun (WGS) entry which is preliminary data.</text>
</comment>
<name>A0ABW1IQ25_9BACL</name>
<dbReference type="Proteomes" id="UP001596250">
    <property type="component" value="Unassembled WGS sequence"/>
</dbReference>
<protein>
    <submittedName>
        <fullName evidence="2">Polysaccharide deacetylase family protein</fullName>
    </submittedName>
</protein>
<dbReference type="InterPro" id="IPR050248">
    <property type="entry name" value="Polysacc_deacetylase_ArnD"/>
</dbReference>
<proteinExistence type="predicted"/>
<evidence type="ECO:0000313" key="3">
    <source>
        <dbReference type="Proteomes" id="UP001596250"/>
    </source>
</evidence>